<evidence type="ECO:0000313" key="2">
    <source>
        <dbReference type="Proteomes" id="UP000032233"/>
    </source>
</evidence>
<evidence type="ECO:0008006" key="3">
    <source>
        <dbReference type="Google" id="ProtNLM"/>
    </source>
</evidence>
<reference evidence="1 2" key="1">
    <citation type="submission" date="2013-11" db="EMBL/GenBank/DDBJ databases">
        <title>Metagenomic analysis of a methanogenic consortium involved in long chain n-alkane degradation.</title>
        <authorList>
            <person name="Davidova I.A."/>
            <person name="Callaghan A.V."/>
            <person name="Wawrik B."/>
            <person name="Pruitt S."/>
            <person name="Marks C."/>
            <person name="Duncan K.E."/>
            <person name="Suflita J.M."/>
        </authorList>
    </citation>
    <scope>NUCLEOTIDE SEQUENCE [LARGE SCALE GENOMIC DNA]</scope>
    <source>
        <strain evidence="1 2">SPR</strain>
    </source>
</reference>
<evidence type="ECO:0000313" key="1">
    <source>
        <dbReference type="EMBL" id="KIX14979.1"/>
    </source>
</evidence>
<dbReference type="InParanoid" id="A0A0D2JA08"/>
<dbReference type="InterPro" id="IPR009752">
    <property type="entry name" value="Phage_Mu_GpJ"/>
</dbReference>
<dbReference type="EMBL" id="AZAC01000005">
    <property type="protein sequence ID" value="KIX14979.1"/>
    <property type="molecule type" value="Genomic_DNA"/>
</dbReference>
<protein>
    <recommendedName>
        <fullName evidence="3">DUF1320 domain-containing protein</fullName>
    </recommendedName>
</protein>
<dbReference type="STRING" id="1429043.X474_05700"/>
<keyword evidence="2" id="KW-1185">Reference proteome</keyword>
<proteinExistence type="predicted"/>
<sequence length="109" mass="12018">MIAEAIEQADREIDAYLGQISPVPLSPVPPIANMISAKIAIYNLHRRRPHLELGEWGEEYKRCVKLLEKIAKKEISIGTPDDGGGQSQAADPARMAVVTPSPYFDLSDF</sequence>
<dbReference type="Pfam" id="PF07030">
    <property type="entry name" value="Phage_Mu_Gp36"/>
    <property type="match status" value="1"/>
</dbReference>
<organism evidence="1 2">
    <name type="scientific">Dethiosulfatarculus sandiegensis</name>
    <dbReference type="NCBI Taxonomy" id="1429043"/>
    <lineage>
        <taxon>Bacteria</taxon>
        <taxon>Pseudomonadati</taxon>
        <taxon>Thermodesulfobacteriota</taxon>
        <taxon>Desulfarculia</taxon>
        <taxon>Desulfarculales</taxon>
        <taxon>Desulfarculaceae</taxon>
        <taxon>Dethiosulfatarculus</taxon>
    </lineage>
</organism>
<dbReference type="AlphaFoldDB" id="A0A0D2JA08"/>
<dbReference type="Proteomes" id="UP000032233">
    <property type="component" value="Unassembled WGS sequence"/>
</dbReference>
<gene>
    <name evidence="1" type="ORF">X474_05700</name>
</gene>
<comment type="caution">
    <text evidence="1">The sequence shown here is derived from an EMBL/GenBank/DDBJ whole genome shotgun (WGS) entry which is preliminary data.</text>
</comment>
<name>A0A0D2JA08_9BACT</name>
<accession>A0A0D2JA08</accession>